<comment type="caution">
    <text evidence="2">The sequence shown here is derived from an EMBL/GenBank/DDBJ whole genome shotgun (WGS) entry which is preliminary data.</text>
</comment>
<dbReference type="Proteomes" id="UP000551327">
    <property type="component" value="Unassembled WGS sequence"/>
</dbReference>
<keyword evidence="3" id="KW-1185">Reference proteome</keyword>
<protein>
    <recommendedName>
        <fullName evidence="4">DUF1570 domain-containing protein</fullName>
    </recommendedName>
</protein>
<organism evidence="2 3">
    <name type="scientific">Novosphingobium piscinae</name>
    <dbReference type="NCBI Taxonomy" id="1507448"/>
    <lineage>
        <taxon>Bacteria</taxon>
        <taxon>Pseudomonadati</taxon>
        <taxon>Pseudomonadota</taxon>
        <taxon>Alphaproteobacteria</taxon>
        <taxon>Sphingomonadales</taxon>
        <taxon>Sphingomonadaceae</taxon>
        <taxon>Novosphingobium</taxon>
    </lineage>
</organism>
<name>A0A7X1G211_9SPHN</name>
<accession>A0A7X1G211</accession>
<evidence type="ECO:0000313" key="2">
    <source>
        <dbReference type="EMBL" id="MBC2670507.1"/>
    </source>
</evidence>
<reference evidence="2 3" key="1">
    <citation type="submission" date="2020-08" db="EMBL/GenBank/DDBJ databases">
        <title>The genome sequence of type strain Novosphingobium piscinae KCTC 42194.</title>
        <authorList>
            <person name="Liu Y."/>
        </authorList>
    </citation>
    <scope>NUCLEOTIDE SEQUENCE [LARGE SCALE GENOMIC DNA]</scope>
    <source>
        <strain evidence="2 3">KCTC 42194</strain>
    </source>
</reference>
<dbReference type="EMBL" id="JACLAX010000020">
    <property type="protein sequence ID" value="MBC2670507.1"/>
    <property type="molecule type" value="Genomic_DNA"/>
</dbReference>
<dbReference type="AlphaFoldDB" id="A0A7X1G211"/>
<evidence type="ECO:0008006" key="4">
    <source>
        <dbReference type="Google" id="ProtNLM"/>
    </source>
</evidence>
<proteinExistence type="predicted"/>
<sequence>MRFARVMALVAAAFAPTVARAEWTEASSAHFVVYADESEAQIRRFAEQLERYHAALAMLTNASPEPPSPSNRVTVYVVRSEQDVRKLHGGNNRFLGGFYLPRAGGSLAIVPTVRTNSRDLDQSMSTLLHEYTHHFMLTSSNFPMPRWYAEGAAEFFSAATFPSAGGVVIGRPALHRAAELLVPGFARDVPVSELLDPPKQTPSRRYDAFYGKSWLLFHYLTFDPERKGQLNRYLQGLTKGRSSREAALEAFGDLAVLEHDLDRYLIKRRMMSFDLKPSLVPSGPVSLRRLAAGEAAILPVRIRSERGVDAEQAKALLVEARAVAARHPDDPRVQAALAEAEHDAGNDREAIAAADAALARDPTLAKAYVQKGLAQFRLAEEAADRAAAYRQARVTFAQLNRREPDHPLPLIYFYYSYMRQDLPPTELAFNGLLKASRLAPFDLGLRMTLVSELVRRHRLADARAAARPIALNPHAGPLARAAQRVIARIDAEPQWDGHDFDILTASVADNAEDPGAD</sequence>
<evidence type="ECO:0000256" key="1">
    <source>
        <dbReference type="SAM" id="SignalP"/>
    </source>
</evidence>
<evidence type="ECO:0000313" key="3">
    <source>
        <dbReference type="Proteomes" id="UP000551327"/>
    </source>
</evidence>
<dbReference type="Gene3D" id="1.25.40.10">
    <property type="entry name" value="Tetratricopeptide repeat domain"/>
    <property type="match status" value="1"/>
</dbReference>
<dbReference type="SUPFAM" id="SSF48452">
    <property type="entry name" value="TPR-like"/>
    <property type="match status" value="1"/>
</dbReference>
<feature type="signal peptide" evidence="1">
    <location>
        <begin position="1"/>
        <end position="21"/>
    </location>
</feature>
<keyword evidence="1" id="KW-0732">Signal</keyword>
<dbReference type="InterPro" id="IPR011990">
    <property type="entry name" value="TPR-like_helical_dom_sf"/>
</dbReference>
<dbReference type="RefSeq" id="WP_185680364.1">
    <property type="nucleotide sequence ID" value="NZ_JACLAX010000020.1"/>
</dbReference>
<gene>
    <name evidence="2" type="ORF">H7F53_15250</name>
</gene>
<feature type="chain" id="PRO_5030995049" description="DUF1570 domain-containing protein" evidence="1">
    <location>
        <begin position="22"/>
        <end position="517"/>
    </location>
</feature>